<organism evidence="10 11">
    <name type="scientific">Wenzhouxiangella sediminis</name>
    <dbReference type="NCBI Taxonomy" id="1792836"/>
    <lineage>
        <taxon>Bacteria</taxon>
        <taxon>Pseudomonadati</taxon>
        <taxon>Pseudomonadota</taxon>
        <taxon>Gammaproteobacteria</taxon>
        <taxon>Chromatiales</taxon>
        <taxon>Wenzhouxiangellaceae</taxon>
        <taxon>Wenzhouxiangella</taxon>
    </lineage>
</organism>
<feature type="binding site" evidence="8">
    <location>
        <position position="123"/>
    </location>
    <ligand>
        <name>phosphoenolpyruvate</name>
        <dbReference type="ChEBI" id="CHEBI:58702"/>
    </ligand>
</feature>
<dbReference type="PIRSF" id="PIRSF000505">
    <property type="entry name" value="EPSPS"/>
    <property type="match status" value="1"/>
</dbReference>
<dbReference type="InterPro" id="IPR013792">
    <property type="entry name" value="RNA3'P_cycl/enolpyr_Trfase_a/b"/>
</dbReference>
<comment type="similarity">
    <text evidence="2 8">Belongs to the EPSP synthase family.</text>
</comment>
<dbReference type="EC" id="2.5.1.19" evidence="8"/>
<feature type="binding site" evidence="8">
    <location>
        <position position="27"/>
    </location>
    <ligand>
        <name>3-phosphoshikimate</name>
        <dbReference type="ChEBI" id="CHEBI:145989"/>
    </ligand>
</feature>
<dbReference type="PANTHER" id="PTHR21090:SF5">
    <property type="entry name" value="PENTAFUNCTIONAL AROM POLYPEPTIDE"/>
    <property type="match status" value="1"/>
</dbReference>
<name>A0A3E1K9L7_9GAMM</name>
<dbReference type="InterPro" id="IPR001986">
    <property type="entry name" value="Enolpyruvate_Tfrase_dom"/>
</dbReference>
<comment type="catalytic activity">
    <reaction evidence="7">
        <text>3-phosphoshikimate + phosphoenolpyruvate = 5-O-(1-carboxyvinyl)-3-phosphoshikimate + phosphate</text>
        <dbReference type="Rhea" id="RHEA:21256"/>
        <dbReference type="ChEBI" id="CHEBI:43474"/>
        <dbReference type="ChEBI" id="CHEBI:57701"/>
        <dbReference type="ChEBI" id="CHEBI:58702"/>
        <dbReference type="ChEBI" id="CHEBI:145989"/>
        <dbReference type="EC" id="2.5.1.19"/>
    </reaction>
    <physiologicalReaction direction="left-to-right" evidence="7">
        <dbReference type="Rhea" id="RHEA:21257"/>
    </physiologicalReaction>
</comment>
<dbReference type="GO" id="GO:0008652">
    <property type="term" value="P:amino acid biosynthetic process"/>
    <property type="evidence" value="ECO:0007669"/>
    <property type="project" value="UniProtKB-KW"/>
</dbReference>
<dbReference type="PROSITE" id="PS00104">
    <property type="entry name" value="EPSP_SYNTHASE_1"/>
    <property type="match status" value="1"/>
</dbReference>
<feature type="domain" description="Enolpyruvate transferase" evidence="9">
    <location>
        <begin position="12"/>
        <end position="420"/>
    </location>
</feature>
<evidence type="ECO:0000259" key="9">
    <source>
        <dbReference type="Pfam" id="PF00275"/>
    </source>
</evidence>
<dbReference type="FunFam" id="3.65.10.10:FF:000005">
    <property type="entry name" value="3-phosphoshikimate 1-carboxyvinyltransferase"/>
    <property type="match status" value="1"/>
</dbReference>
<reference evidence="10 11" key="1">
    <citation type="submission" date="2018-08" db="EMBL/GenBank/DDBJ databases">
        <title>Wenzhouxiangella salilacus sp. nov., a novel bacterium isolated from a saline lake in Xinjiang Province, China.</title>
        <authorList>
            <person name="Han S."/>
        </authorList>
    </citation>
    <scope>NUCLEOTIDE SEQUENCE [LARGE SCALE GENOMIC DNA]</scope>
    <source>
        <strain evidence="10 11">XDB06</strain>
    </source>
</reference>
<dbReference type="GO" id="GO:0009073">
    <property type="term" value="P:aromatic amino acid family biosynthetic process"/>
    <property type="evidence" value="ECO:0007669"/>
    <property type="project" value="UniProtKB-KW"/>
</dbReference>
<evidence type="ECO:0000313" key="10">
    <source>
        <dbReference type="EMBL" id="RFF30908.1"/>
    </source>
</evidence>
<proteinExistence type="inferred from homology"/>
<dbReference type="PROSITE" id="PS00885">
    <property type="entry name" value="EPSP_SYNTHASE_2"/>
    <property type="match status" value="1"/>
</dbReference>
<dbReference type="Proteomes" id="UP000260351">
    <property type="component" value="Unassembled WGS sequence"/>
</dbReference>
<sequence length="431" mass="44378">MRLTVHPAALALGGRYRPPGDKSVSHRAAILGGLAGGETEIHGFLDSADTRATLGAMQQLGARVEESGGVIRIRGGSLKPPAGPLDLGNSGTGIRLLAGALAGHPDLQGAAIELVGDESLSRRPMARIIEPLARMGARIQSRDGRAPLVIEPSKLTGRRHTLSVASAQVKSAILLAGLFAEGETVVVEPGVSRDHTERMLPAFGVGLHDGEPGVAVSGGQVLSGTRIKVPGDLSSAAFALAAGLLVGGSAIQLEGIGLNPTRSGFVDIVRHMGAQVAIEGDRTDGGEPLGRLTVEGSALAGIDIAPEQVPLAIDEFPLIMALAAAAEGVTRIRGASELRVKESDRIAVMCRELARLGVAVEELDDGAVVTGGPVRGGEVDSHGDHRVAMSLAVLALVAEAPVTIDNAEWIETSYPGFVEDIRALGAEMVWE</sequence>
<dbReference type="GO" id="GO:0003866">
    <property type="term" value="F:3-phosphoshikimate 1-carboxyvinyltransferase activity"/>
    <property type="evidence" value="ECO:0007669"/>
    <property type="project" value="UniProtKB-UniRule"/>
</dbReference>
<comment type="subcellular location">
    <subcellularLocation>
        <location evidence="8">Cytoplasm</location>
    </subcellularLocation>
</comment>
<accession>A0A3E1K9L7</accession>
<dbReference type="PANTHER" id="PTHR21090">
    <property type="entry name" value="AROM/DEHYDROQUINATE SYNTHASE"/>
    <property type="match status" value="1"/>
</dbReference>
<dbReference type="SUPFAM" id="SSF55205">
    <property type="entry name" value="EPT/RTPC-like"/>
    <property type="match status" value="1"/>
</dbReference>
<dbReference type="Gene3D" id="3.65.10.10">
    <property type="entry name" value="Enolpyruvate transferase domain"/>
    <property type="match status" value="2"/>
</dbReference>
<evidence type="ECO:0000256" key="1">
    <source>
        <dbReference type="ARBA" id="ARBA00004811"/>
    </source>
</evidence>
<evidence type="ECO:0000256" key="6">
    <source>
        <dbReference type="ARBA" id="ARBA00023141"/>
    </source>
</evidence>
<dbReference type="AlphaFoldDB" id="A0A3E1K9L7"/>
<feature type="binding site" evidence="8">
    <location>
        <position position="22"/>
    </location>
    <ligand>
        <name>phosphoenolpyruvate</name>
        <dbReference type="ChEBI" id="CHEBI:58702"/>
    </ligand>
</feature>
<dbReference type="UniPathway" id="UPA00053">
    <property type="reaction ID" value="UER00089"/>
</dbReference>
<dbReference type="InterPro" id="IPR023193">
    <property type="entry name" value="EPSP_synthase_CS"/>
</dbReference>
<feature type="binding site" evidence="8">
    <location>
        <position position="168"/>
    </location>
    <ligand>
        <name>phosphoenolpyruvate</name>
        <dbReference type="ChEBI" id="CHEBI:58702"/>
    </ligand>
</feature>
<gene>
    <name evidence="8 10" type="primary">aroA</name>
    <name evidence="10" type="ORF">DZC52_06290</name>
</gene>
<feature type="binding site" evidence="8">
    <location>
        <position position="345"/>
    </location>
    <ligand>
        <name>phosphoenolpyruvate</name>
        <dbReference type="ChEBI" id="CHEBI:58702"/>
    </ligand>
</feature>
<dbReference type="NCBIfam" id="TIGR01356">
    <property type="entry name" value="aroA"/>
    <property type="match status" value="1"/>
</dbReference>
<feature type="binding site" evidence="8">
    <location>
        <position position="23"/>
    </location>
    <ligand>
        <name>3-phosphoshikimate</name>
        <dbReference type="ChEBI" id="CHEBI:145989"/>
    </ligand>
</feature>
<dbReference type="InterPro" id="IPR036968">
    <property type="entry name" value="Enolpyruvate_Tfrase_sf"/>
</dbReference>
<dbReference type="GO" id="GO:0005737">
    <property type="term" value="C:cytoplasm"/>
    <property type="evidence" value="ECO:0007669"/>
    <property type="project" value="UniProtKB-SubCell"/>
</dbReference>
<evidence type="ECO:0000256" key="2">
    <source>
        <dbReference type="ARBA" id="ARBA00009948"/>
    </source>
</evidence>
<keyword evidence="3 8" id="KW-0963">Cytoplasm</keyword>
<dbReference type="GO" id="GO:0009423">
    <property type="term" value="P:chorismate biosynthetic process"/>
    <property type="evidence" value="ECO:0007669"/>
    <property type="project" value="UniProtKB-UniRule"/>
</dbReference>
<feature type="binding site" evidence="8">
    <location>
        <position position="22"/>
    </location>
    <ligand>
        <name>3-phosphoshikimate</name>
        <dbReference type="ChEBI" id="CHEBI:145989"/>
    </ligand>
</feature>
<comment type="subunit">
    <text evidence="8">Monomer.</text>
</comment>
<dbReference type="CDD" id="cd01556">
    <property type="entry name" value="EPSP_synthase"/>
    <property type="match status" value="1"/>
</dbReference>
<dbReference type="InterPro" id="IPR006264">
    <property type="entry name" value="EPSP_synthase"/>
</dbReference>
<comment type="function">
    <text evidence="8">Catalyzes the transfer of the enolpyruvyl moiety of phosphoenolpyruvate (PEP) to the 5-hydroxyl of shikimate-3-phosphate (S3P) to produce enolpyruvyl shikimate-3-phosphate and inorganic phosphate.</text>
</comment>
<evidence type="ECO:0000256" key="7">
    <source>
        <dbReference type="ARBA" id="ARBA00044633"/>
    </source>
</evidence>
<evidence type="ECO:0000256" key="4">
    <source>
        <dbReference type="ARBA" id="ARBA00022605"/>
    </source>
</evidence>
<dbReference type="EMBL" id="QUZK01000027">
    <property type="protein sequence ID" value="RFF30908.1"/>
    <property type="molecule type" value="Genomic_DNA"/>
</dbReference>
<keyword evidence="5 8" id="KW-0808">Transferase</keyword>
<keyword evidence="4 8" id="KW-0028">Amino-acid biosynthesis</keyword>
<feature type="binding site" evidence="8">
    <location>
        <position position="341"/>
    </location>
    <ligand>
        <name>3-phosphoshikimate</name>
        <dbReference type="ChEBI" id="CHEBI:145989"/>
    </ligand>
</feature>
<comment type="caution">
    <text evidence="8">Lacks conserved residue(s) required for the propagation of feature annotation.</text>
</comment>
<keyword evidence="11" id="KW-1185">Reference proteome</keyword>
<dbReference type="OrthoDB" id="9809920at2"/>
<dbReference type="Pfam" id="PF00275">
    <property type="entry name" value="EPSP_synthase"/>
    <property type="match status" value="1"/>
</dbReference>
<keyword evidence="6 8" id="KW-0057">Aromatic amino acid biosynthesis</keyword>
<feature type="binding site" evidence="8">
    <location>
        <position position="168"/>
    </location>
    <ligand>
        <name>3-phosphoshikimate</name>
        <dbReference type="ChEBI" id="CHEBI:145989"/>
    </ligand>
</feature>
<dbReference type="RefSeq" id="WP_116650281.1">
    <property type="nucleotide sequence ID" value="NZ_QUZK01000027.1"/>
</dbReference>
<evidence type="ECO:0000256" key="8">
    <source>
        <dbReference type="HAMAP-Rule" id="MF_00210"/>
    </source>
</evidence>
<evidence type="ECO:0000256" key="3">
    <source>
        <dbReference type="ARBA" id="ARBA00022490"/>
    </source>
</evidence>
<feature type="binding site" evidence="8">
    <location>
        <position position="386"/>
    </location>
    <ligand>
        <name>phosphoenolpyruvate</name>
        <dbReference type="ChEBI" id="CHEBI:58702"/>
    </ligand>
</feature>
<dbReference type="HAMAP" id="MF_00210">
    <property type="entry name" value="EPSP_synth"/>
    <property type="match status" value="1"/>
</dbReference>
<evidence type="ECO:0000313" key="11">
    <source>
        <dbReference type="Proteomes" id="UP000260351"/>
    </source>
</evidence>
<comment type="caution">
    <text evidence="10">The sequence shown here is derived from an EMBL/GenBank/DDBJ whole genome shotgun (WGS) entry which is preliminary data.</text>
</comment>
<feature type="binding site" evidence="8">
    <location>
        <position position="91"/>
    </location>
    <ligand>
        <name>phosphoenolpyruvate</name>
        <dbReference type="ChEBI" id="CHEBI:58702"/>
    </ligand>
</feature>
<feature type="binding site" evidence="8">
    <location>
        <position position="166"/>
    </location>
    <ligand>
        <name>3-phosphoshikimate</name>
        <dbReference type="ChEBI" id="CHEBI:145989"/>
    </ligand>
</feature>
<feature type="active site" description="Proton acceptor" evidence="8">
    <location>
        <position position="314"/>
    </location>
</feature>
<evidence type="ECO:0000256" key="5">
    <source>
        <dbReference type="ARBA" id="ARBA00022679"/>
    </source>
</evidence>
<feature type="binding site" evidence="8">
    <location>
        <position position="314"/>
    </location>
    <ligand>
        <name>3-phosphoshikimate</name>
        <dbReference type="ChEBI" id="CHEBI:145989"/>
    </ligand>
</feature>
<protein>
    <recommendedName>
        <fullName evidence="8">3-phosphoshikimate 1-carboxyvinyltransferase</fullName>
        <ecNumber evidence="8">2.5.1.19</ecNumber>
    </recommendedName>
    <alternativeName>
        <fullName evidence="8">5-enolpyruvylshikimate-3-phosphate synthase</fullName>
        <shortName evidence="8">EPSP synthase</shortName>
        <shortName evidence="8">EPSPS</shortName>
    </alternativeName>
</protein>
<comment type="pathway">
    <text evidence="1 8">Metabolic intermediate biosynthesis; chorismate biosynthesis; chorismate from D-erythrose 4-phosphate and phosphoenolpyruvate: step 6/7.</text>
</comment>